<accession>A0A929BDD9</accession>
<evidence type="ECO:0000259" key="5">
    <source>
        <dbReference type="SMART" id="SM00797"/>
    </source>
</evidence>
<reference evidence="6" key="1">
    <citation type="submission" date="2020-10" db="EMBL/GenBank/DDBJ databases">
        <title>Diversity and distribution of actinomycetes associated with coral in the coast of Hainan.</title>
        <authorList>
            <person name="Li F."/>
        </authorList>
    </citation>
    <scope>NUCLEOTIDE SEQUENCE</scope>
    <source>
        <strain evidence="6">HNM0983</strain>
    </source>
</reference>
<dbReference type="RefSeq" id="WP_193928893.1">
    <property type="nucleotide sequence ID" value="NZ_JADEYC010000021.1"/>
</dbReference>
<proteinExistence type="predicted"/>
<feature type="region of interest" description="Disordered" evidence="4">
    <location>
        <begin position="1"/>
        <end position="23"/>
    </location>
</feature>
<dbReference type="Proteomes" id="UP000598360">
    <property type="component" value="Unassembled WGS sequence"/>
</dbReference>
<dbReference type="GO" id="GO:0005524">
    <property type="term" value="F:ATP binding"/>
    <property type="evidence" value="ECO:0007669"/>
    <property type="project" value="UniProtKB-KW"/>
</dbReference>
<dbReference type="PANTHER" id="PTHR43309">
    <property type="entry name" value="5-OXOPROLINASE SUBUNIT C"/>
    <property type="match status" value="1"/>
</dbReference>
<dbReference type="SUPFAM" id="SSF50891">
    <property type="entry name" value="Cyclophilin-like"/>
    <property type="match status" value="1"/>
</dbReference>
<dbReference type="PANTHER" id="PTHR43309:SF3">
    <property type="entry name" value="5-OXOPROLINASE SUBUNIT C"/>
    <property type="match status" value="1"/>
</dbReference>
<sequence>MSKVIVRSGGVSTTVQDSGRDGQYAIGMPPSGAMDQYSYAVANDLVGNPPGAAALEATYLGPELEFTDSRHLAVTGADCEITINGETAAMWQTLRVGSGDVLKFKPVRNGARPYIAVSGGVDVPPYLGSRSTYMLTGIGGFEGRSLTEGDRLPLGENQTPPPVGTTVPESLRLEFPAVTELRFVIGLCAYRLTEAALESFLGTEWKITKDADRVGYRLRGGKLDFIEREQPFGAGSDPANVVDLGYPVGSVQIPGGDEPIVLLNDAVTGGGYATIGTVISVDRDRIAQARTGTRVSFAAVDIDAAMAARQERRERLEQARSVVAVDQG</sequence>
<keyword evidence="1" id="KW-0547">Nucleotide-binding</keyword>
<dbReference type="EMBL" id="JADEYC010000021">
    <property type="protein sequence ID" value="MBE9375447.1"/>
    <property type="molecule type" value="Genomic_DNA"/>
</dbReference>
<dbReference type="AlphaFoldDB" id="A0A929BDD9"/>
<dbReference type="InterPro" id="IPR052708">
    <property type="entry name" value="PxpC"/>
</dbReference>
<dbReference type="Pfam" id="PF02626">
    <property type="entry name" value="CT_A_B"/>
    <property type="match status" value="1"/>
</dbReference>
<dbReference type="NCBIfam" id="TIGR00724">
    <property type="entry name" value="urea_amlyse_rel"/>
    <property type="match status" value="1"/>
</dbReference>
<evidence type="ECO:0000256" key="4">
    <source>
        <dbReference type="SAM" id="MobiDB-lite"/>
    </source>
</evidence>
<comment type="caution">
    <text evidence="6">The sequence shown here is derived from an EMBL/GenBank/DDBJ whole genome shotgun (WGS) entry which is preliminary data.</text>
</comment>
<dbReference type="Gene3D" id="2.40.100.10">
    <property type="entry name" value="Cyclophilin-like"/>
    <property type="match status" value="1"/>
</dbReference>
<dbReference type="GO" id="GO:0016787">
    <property type="term" value="F:hydrolase activity"/>
    <property type="evidence" value="ECO:0007669"/>
    <property type="project" value="UniProtKB-KW"/>
</dbReference>
<evidence type="ECO:0000256" key="3">
    <source>
        <dbReference type="ARBA" id="ARBA00022840"/>
    </source>
</evidence>
<dbReference type="InterPro" id="IPR029000">
    <property type="entry name" value="Cyclophilin-like_dom_sf"/>
</dbReference>
<feature type="domain" description="Carboxyltransferase" evidence="5">
    <location>
        <begin position="25"/>
        <end position="316"/>
    </location>
</feature>
<protein>
    <submittedName>
        <fullName evidence="6">Biotin-dependent carboxyltransferase family protein</fullName>
    </submittedName>
</protein>
<evidence type="ECO:0000313" key="6">
    <source>
        <dbReference type="EMBL" id="MBE9375447.1"/>
    </source>
</evidence>
<evidence type="ECO:0000256" key="1">
    <source>
        <dbReference type="ARBA" id="ARBA00022741"/>
    </source>
</evidence>
<keyword evidence="3" id="KW-0067">ATP-binding</keyword>
<dbReference type="InterPro" id="IPR003778">
    <property type="entry name" value="CT_A_B"/>
</dbReference>
<name>A0A929BDD9_9PSEU</name>
<dbReference type="SMART" id="SM00797">
    <property type="entry name" value="AHS2"/>
    <property type="match status" value="1"/>
</dbReference>
<evidence type="ECO:0000256" key="2">
    <source>
        <dbReference type="ARBA" id="ARBA00022801"/>
    </source>
</evidence>
<gene>
    <name evidence="6" type="ORF">IQ251_13420</name>
</gene>
<organism evidence="6 7">
    <name type="scientific">Saccharopolyspora montiporae</name>
    <dbReference type="NCBI Taxonomy" id="2781240"/>
    <lineage>
        <taxon>Bacteria</taxon>
        <taxon>Bacillati</taxon>
        <taxon>Actinomycetota</taxon>
        <taxon>Actinomycetes</taxon>
        <taxon>Pseudonocardiales</taxon>
        <taxon>Pseudonocardiaceae</taxon>
        <taxon>Saccharopolyspora</taxon>
    </lineage>
</organism>
<evidence type="ECO:0000313" key="7">
    <source>
        <dbReference type="Proteomes" id="UP000598360"/>
    </source>
</evidence>
<keyword evidence="7" id="KW-1185">Reference proteome</keyword>
<keyword evidence="2" id="KW-0378">Hydrolase</keyword>